<proteinExistence type="predicted"/>
<dbReference type="SUPFAM" id="SSF51126">
    <property type="entry name" value="Pectin lyase-like"/>
    <property type="match status" value="1"/>
</dbReference>
<dbReference type="InterPro" id="IPR011050">
    <property type="entry name" value="Pectin_lyase_fold/virulence"/>
</dbReference>
<dbReference type="Gene3D" id="2.160.20.10">
    <property type="entry name" value="Single-stranded right-handed beta-helix, Pectin lyase-like"/>
    <property type="match status" value="1"/>
</dbReference>
<evidence type="ECO:0000256" key="2">
    <source>
        <dbReference type="SAM" id="SignalP"/>
    </source>
</evidence>
<evidence type="ECO:0000313" key="4">
    <source>
        <dbReference type="Proteomes" id="UP000238954"/>
    </source>
</evidence>
<reference evidence="4" key="1">
    <citation type="submission" date="2017-11" db="EMBL/GenBank/DDBJ databases">
        <title>The complete genome sequence of Sphingopyxis pomeranensis sp. nov. strain WS5A3p.</title>
        <authorList>
            <person name="Kaminski M.A."/>
        </authorList>
    </citation>
    <scope>NUCLEOTIDE SEQUENCE [LARGE SCALE GENOMIC DNA]</scope>
    <source>
        <strain evidence="4">WS5A3p</strain>
    </source>
</reference>
<dbReference type="OrthoDB" id="7175603at2"/>
<comment type="caution">
    <text evidence="3">The sequence shown here is derived from an EMBL/GenBank/DDBJ whole genome shotgun (WGS) entry which is preliminary data.</text>
</comment>
<dbReference type="Proteomes" id="UP000238954">
    <property type="component" value="Chromosome"/>
</dbReference>
<accession>A0A2S8B304</accession>
<keyword evidence="4" id="KW-1185">Reference proteome</keyword>
<keyword evidence="2" id="KW-0732">Signal</keyword>
<sequence length="3212" mass="306922">MRATATPSPIRNGKRRLLSSCAVAAGIMALSYGGPAQAQVAGAPLNLPGTVTLSTDTVGHSTSVGVSDAQTIINWVPTDTATSTDDINFLPAGSTWNFNGNGDYVVLNRFVNGAGGSLSRQIALNGTINSTNSAASGAQGGSIWFYNAGGILIGSTGVINVGSLVLTTNDIVTTGGLFDTTTGAIRFRGTAGSVAGVTVNGEIHANQSLTPGSSYVALVAPRVAQNGLVDVYGSAAYVAAESADIRINAGLFDIDVLTGTTGGQALTHTGITTGPEQQATGPAQRIYMVAIPKNLAVTMLVSGQVGYQDSATAARTDSAGRIILSAGYDVTNGDLDFAPNTTGTGSADITVNDTIFRSDVTAHASGAFVGRPLQDIPPPAPPTTFIPPNQAGTLVVQGNATFIGDANATLTIDTGHIGGIGGNLTVQAGGTATTPGNAAINVDGGGLLVQGFTSITAPAFYGTASGDTQGGDASLTITNGGQVVATGGLAVSADAFGGIDGTGQASGDGTGGSAAISVTGADSSLTGGTVYVHANGYGAFPSSGLDNADTGGAGTGGSATISVQNGAVLSITDGLTAEANGQGGFGLIQSGGGTGGSALIEATGTGTTLQAGATTITATGAGGGDFSFDPVTSSPIPSLNGGDGRGGSATLRVNTDATATINIGATNLNASATGGAAGGDFIPSGENATGGDAQGGDATIEILGGTAQMSSLTVSAAARSGDAYSGSGLTGRTGDAQGGTIALSATGAGSVLTLTGGVVTLDAAGVATSDNRENAGSGSGGQIAISATGGGTIRDISFLSANAFGGSDNISSLVSAGSGDGGSIDFLADTGGTILAQVYRASARGSVVNTDFGNGAAQGGSVTMIARGGGSITATADGTTSIDVDAINGVSADGSAATGGDIQLIADGGTIALLGATLSANGLSGSDGAGSASLATGGTILVRTGADPASLISVDSLDAEASGTAGANSDGFFDTPGDSIGGTITVDVQGGRLASSGTSTGLTFSANGNGGTGGNGRGGTVTFTQTGGEVDASNVSLGAEGVGGAAPNNGFGTGATDLPGLGTGGTATLTVTNGTFAAGDVTVSADGFGALGGFADDFSSDHGDRGGNGSGGDARITIGGTADVSATQVIASAAGRGGDGGYLANYGNIPGGSGGDGGTGIGGNATVDLTAGTLSTDSVVANASGFGGQGGDVFSATSGASVGASVGGAGGAGTGGTATLNLGETQLDLAEGLFSQSRGTGGNGGYGATGGNGGTGRGNIAQAIVDNFDAGQLGLQIDSSATGGTGGSSNITGGNGGDAFGGIARAQANGANAAAIISQGNFRTNATGGNGGAVSTDFFATPAVAGRGGDGGSGTGGTLEVVAMDGATIGLSGDFSSTGTGGNGGNGGDNPNTVTLPGPDGIVDTADDVTQGLVGGDGGIGGGATGGTVHLFANGGTISSDGAPVAITVGAVSGVGGNGGTGSGSNGNFGGTLADQGGRVLVESLTTSGGTGQISLGDTSIQANGSLAGRIELRADSSITMNSLTAEATGFAEPVNGNTNATSPGIFLAVPGGSITTTGDMTLRTNGGVGIDAQADGQVNAGGNLAIDAFDTVYVTHSNPGGATNPTLSAVGNMSISSGLNINAGSGTLLSAGGTLTLQGIGPVSQVIADRLAGNDIVITANDLAVIEHAEAVNDFSANAASFRTGLNSIITGGDIDITAVGTVDLGNSTAGGGVFVVGQSIAFNAIDAGTFVTLRAQGLGATDGIFGTDITATSGANLDGRSVGIDGTIQSGGSLFVNANAGNAAVGLADVAGDIVVFAGTDLSGTYRGGGNVTLGAGGNVTAEADAAGGYVGPSANFASEGYVLVDADGDVSLTNSSAATMLGVHADGAASLTGASAGEDVFVLAGTTATLSGITAGDDLTVQADGAIGVTNAATTGTGRDDRSVAYIAGSSSPNPFLQIVTTPADQSNVMLTAGTGIAAANVDAFNNLTATAVGAITATGPLVAGDNLVVDTVGAIDLADATAGGFIDVNGQSIGFDALDAGTFVSLSAQGLGATDGVFGTDITAGNGVNLSGQSVGVDGTVQSGGSLFVTANTGNAAVGLANIAGDIVVFAGTDLSGTYRAGGNVTLRANGNVAVEADAAGGYVDPSGAFTSEGYVLVDGAGDVSLTNSSAATMLGVRAGGAASLTGASAGEDVFVLAGTTATLSGITAGDDLTVQADGAVGVTNAATTGTGRDDRSIIYAPGASSPTSFLQFTPTPADLSNITLTAGAGITAANVDAFNNLTATAVGAITATGPLIAGDNLVVGAVGAINLADATAGGFIDVNGQSIGFDALDAGGYVDLDTTASAANPGAITGASIDAGADVYMAGSSIDIGSITSAASLSATGTTGAVAIDNAIITGNIGVSAAGNITGTYSGGGDAFLNSGGNVIASVSAAGGYPDSSNPDVPSGGNVYIDAVGNVTLTDSSAAGMFGVNGRSVALTNAAAGEDMLVLAQGTATLADITVGDDLDVRATGAITADNVSATGLGPDGFLLNYSPTGGFTIGQGEGSTSLDGADIDLNSSGGSIGASALSAGDDIFLTAATAIALDGGTTLGLGITGGDSSIRTSGGDTTVSGLDAFSDVIVASTGAANVTGPVQAGRHIAIDAASVQLADLTTPGGNVLQTLTADGDITITSAAGIDGGSMLGQGNVSLSADGAIDVTGVASGGDMTLSGATGIAADGVQSGGTTILASSDGLINLASLVSVGSIDASGDSLFIGDGGDLTFANLTTDAGDAAVRTRGELFVVNGSVAGVADLTGSGERVGVDTLTADRAVITATNGFVTLNNVSVTDALNVNARSSLLIDGVVTGANISLTSGDIEIGSAARVGTADQTQSLSIANGDDQRQTFIGGTGARDGYHIDADELSRVFGHDVGIFAQQVSAITPALVGGATPPDVVVDSFTMTGGAAGSNLGVDGSLTIRTPGKMRVLGDVRLTGLSDANALNLRADRALEVILGQGSVRLLGANDAPGGQLNLRSDDVIVATPGAIDDVANATTLDAIETRLAQNDGIILDEGALFARGIGFIGNAYVQNSGSGTDYAQRRGLTFGAGGLNVATEGNARIVINGVHLDPNGQVTGLDAIPLLTVNDGAVTVPSDLYDPRSTFNGCLIANTGACSVSTVIFDTFPVQDVIEEEVDSDGENGDGTSLPTALITMRDVDPLSGAPLLDDPVTGAGNDDLWTPTTDTQQP</sequence>
<dbReference type="RefSeq" id="WP_106000155.1">
    <property type="nucleotide sequence ID" value="NZ_CM009578.1"/>
</dbReference>
<feature type="signal peptide" evidence="2">
    <location>
        <begin position="1"/>
        <end position="38"/>
    </location>
</feature>
<evidence type="ECO:0008006" key="5">
    <source>
        <dbReference type="Google" id="ProtNLM"/>
    </source>
</evidence>
<feature type="region of interest" description="Disordered" evidence="1">
    <location>
        <begin position="3186"/>
        <end position="3212"/>
    </location>
</feature>
<name>A0A2S8B304_9SPHN</name>
<dbReference type="InterPro" id="IPR012334">
    <property type="entry name" value="Pectin_lyas_fold"/>
</dbReference>
<gene>
    <name evidence="3" type="ORF">CVO77_17495</name>
</gene>
<organism evidence="3 4">
    <name type="scientific">Sphingopyxis lindanitolerans</name>
    <dbReference type="NCBI Taxonomy" id="2054227"/>
    <lineage>
        <taxon>Bacteria</taxon>
        <taxon>Pseudomonadati</taxon>
        <taxon>Pseudomonadota</taxon>
        <taxon>Alphaproteobacteria</taxon>
        <taxon>Sphingomonadales</taxon>
        <taxon>Sphingomonadaceae</taxon>
        <taxon>Sphingopyxis</taxon>
    </lineage>
</organism>
<protein>
    <recommendedName>
        <fullName evidence="5">Filamentous haemagglutinin FhaB/tRNA nuclease CdiA-like TPS domain-containing protein</fullName>
    </recommendedName>
</protein>
<evidence type="ECO:0000313" key="3">
    <source>
        <dbReference type="EMBL" id="PQM26784.1"/>
    </source>
</evidence>
<feature type="chain" id="PRO_5015472742" description="Filamentous haemagglutinin FhaB/tRNA nuclease CdiA-like TPS domain-containing protein" evidence="2">
    <location>
        <begin position="39"/>
        <end position="3212"/>
    </location>
</feature>
<evidence type="ECO:0000256" key="1">
    <source>
        <dbReference type="SAM" id="MobiDB-lite"/>
    </source>
</evidence>
<dbReference type="EMBL" id="PHFW01000003">
    <property type="protein sequence ID" value="PQM26784.1"/>
    <property type="molecule type" value="Genomic_DNA"/>
</dbReference>